<proteinExistence type="predicted"/>
<protein>
    <submittedName>
        <fullName evidence="2">BED-type domain-containing protein</fullName>
    </submittedName>
</protein>
<dbReference type="WBParaSite" id="nRc.2.0.1.t43075-RA">
    <property type="protein sequence ID" value="nRc.2.0.1.t43075-RA"/>
    <property type="gene ID" value="nRc.2.0.1.g43075"/>
</dbReference>
<accession>A0A915KY19</accession>
<evidence type="ECO:0000313" key="1">
    <source>
        <dbReference type="Proteomes" id="UP000887565"/>
    </source>
</evidence>
<dbReference type="Proteomes" id="UP000887565">
    <property type="component" value="Unplaced"/>
</dbReference>
<sequence length="162" mass="18025">MPKRVTTFQKEWMDPDPNPDWVLWVPPGRLDTEASCTYCKKEFSVSTMGRQALISHAKGDKHQRNEPQRSADQLSLKCFGTTSKEQSQPIVVDIENEELEPTVSGSTNIIVSFTSDGASVMLGCKSSVAQRLKIDHGLVNLIENHCIVHREALALKDMLSVS</sequence>
<organism evidence="1 2">
    <name type="scientific">Romanomermis culicivorax</name>
    <name type="common">Nematode worm</name>
    <dbReference type="NCBI Taxonomy" id="13658"/>
    <lineage>
        <taxon>Eukaryota</taxon>
        <taxon>Metazoa</taxon>
        <taxon>Ecdysozoa</taxon>
        <taxon>Nematoda</taxon>
        <taxon>Enoplea</taxon>
        <taxon>Dorylaimia</taxon>
        <taxon>Mermithida</taxon>
        <taxon>Mermithoidea</taxon>
        <taxon>Mermithidae</taxon>
        <taxon>Romanomermis</taxon>
    </lineage>
</organism>
<keyword evidence="1" id="KW-1185">Reference proteome</keyword>
<reference evidence="2" key="1">
    <citation type="submission" date="2022-11" db="UniProtKB">
        <authorList>
            <consortium name="WormBaseParasite"/>
        </authorList>
    </citation>
    <scope>IDENTIFICATION</scope>
</reference>
<dbReference type="AlphaFoldDB" id="A0A915KY19"/>
<evidence type="ECO:0000313" key="2">
    <source>
        <dbReference type="WBParaSite" id="nRc.2.0.1.t43075-RA"/>
    </source>
</evidence>
<name>A0A915KY19_ROMCU</name>